<evidence type="ECO:0000313" key="2">
    <source>
        <dbReference type="Proteomes" id="UP000503483"/>
    </source>
</evidence>
<organism evidence="1 2">
    <name type="scientific">Arcobacter acticola</name>
    <dbReference type="NCBI Taxonomy" id="1849015"/>
    <lineage>
        <taxon>Bacteria</taxon>
        <taxon>Pseudomonadati</taxon>
        <taxon>Campylobacterota</taxon>
        <taxon>Epsilonproteobacteria</taxon>
        <taxon>Campylobacterales</taxon>
        <taxon>Arcobacteraceae</taxon>
        <taxon>Arcobacter</taxon>
    </lineage>
</organism>
<keyword evidence="2" id="KW-1185">Reference proteome</keyword>
<sequence>MVCKFQEINDFFNKYSQLLENIKEEELKELLETFPHACKFVKTLDEDNVNCDNLEEVSQKTLELLNNAYDHEYTKDDILNFATAVCKMFDIVGAPKYHVPFILVMLAKL</sequence>
<dbReference type="AlphaFoldDB" id="A0A6M8EDJ4"/>
<dbReference type="RefSeq" id="WP_172125276.1">
    <property type="nucleotide sequence ID" value="NZ_CP042652.1"/>
</dbReference>
<dbReference type="KEGG" id="paco:AACT_0848"/>
<dbReference type="Proteomes" id="UP000503483">
    <property type="component" value="Chromosome"/>
</dbReference>
<proteinExistence type="predicted"/>
<evidence type="ECO:0000313" key="1">
    <source>
        <dbReference type="EMBL" id="QKE28042.1"/>
    </source>
</evidence>
<reference evidence="1 2" key="1">
    <citation type="submission" date="2019-08" db="EMBL/GenBank/DDBJ databases">
        <title>Complete genome sequence of Arcobacter acticola.</title>
        <authorList>
            <person name="Miller W."/>
        </authorList>
    </citation>
    <scope>NUCLEOTIDE SEQUENCE [LARGE SCALE GENOMIC DNA]</scope>
    <source>
        <strain evidence="1 2">KCTC 52212</strain>
    </source>
</reference>
<accession>A0A6M8EDJ4</accession>
<name>A0A6M8EDJ4_9BACT</name>
<dbReference type="EMBL" id="CP042652">
    <property type="protein sequence ID" value="QKE28042.1"/>
    <property type="molecule type" value="Genomic_DNA"/>
</dbReference>
<gene>
    <name evidence="1" type="ORF">AACT_0848</name>
</gene>
<protein>
    <submittedName>
        <fullName evidence="1">Uncharacterized protein</fullName>
    </submittedName>
</protein>